<protein>
    <recommendedName>
        <fullName evidence="3">GTPase-activating Rap/Ran-GAP domain-like protein 3</fullName>
    </recommendedName>
</protein>
<dbReference type="EMBL" id="GEDC01021539">
    <property type="protein sequence ID" value="JAS15759.1"/>
    <property type="molecule type" value="Transcribed_RNA"/>
</dbReference>
<proteinExistence type="inferred from homology"/>
<gene>
    <name evidence="7" type="ORF">g.11870</name>
</gene>
<dbReference type="Pfam" id="PF02145">
    <property type="entry name" value="Rap_GAP"/>
    <property type="match status" value="1"/>
</dbReference>
<evidence type="ECO:0000256" key="2">
    <source>
        <dbReference type="ARBA" id="ARBA00060925"/>
    </source>
</evidence>
<feature type="compositionally biased region" description="Basic and acidic residues" evidence="4">
    <location>
        <begin position="7"/>
        <end position="20"/>
    </location>
</feature>
<dbReference type="SUPFAM" id="SSF111347">
    <property type="entry name" value="Rap/Ran-GAP"/>
    <property type="match status" value="1"/>
</dbReference>
<dbReference type="GO" id="GO:0005096">
    <property type="term" value="F:GTPase activator activity"/>
    <property type="evidence" value="ECO:0007669"/>
    <property type="project" value="UniProtKB-KW"/>
</dbReference>
<evidence type="ECO:0000259" key="5">
    <source>
        <dbReference type="PROSITE" id="PS50085"/>
    </source>
</evidence>
<dbReference type="Pfam" id="PF00780">
    <property type="entry name" value="CNH"/>
    <property type="match status" value="1"/>
</dbReference>
<feature type="domain" description="Rap-GAP" evidence="5">
    <location>
        <begin position="236"/>
        <end position="453"/>
    </location>
</feature>
<dbReference type="FunFam" id="3.40.50.11210:FF:000006">
    <property type="entry name" value="GTPase-activating Rap/Ran-GAP domain-like protein 3 isoform X1"/>
    <property type="match status" value="1"/>
</dbReference>
<dbReference type="PANTHER" id="PTHR15711">
    <property type="entry name" value="RAP GTPASE-ACTIVATING PROTEIN"/>
    <property type="match status" value="1"/>
</dbReference>
<dbReference type="AlphaFoldDB" id="A0A1B6CQF3"/>
<dbReference type="Gene3D" id="3.40.50.11210">
    <property type="entry name" value="Rap/Ran-GAP"/>
    <property type="match status" value="1"/>
</dbReference>
<evidence type="ECO:0000256" key="3">
    <source>
        <dbReference type="ARBA" id="ARBA00069072"/>
    </source>
</evidence>
<dbReference type="InterPro" id="IPR035974">
    <property type="entry name" value="Rap/Ran-GAP_sf"/>
</dbReference>
<feature type="compositionally biased region" description="Low complexity" evidence="4">
    <location>
        <begin position="941"/>
        <end position="953"/>
    </location>
</feature>
<evidence type="ECO:0000256" key="4">
    <source>
        <dbReference type="SAM" id="MobiDB-lite"/>
    </source>
</evidence>
<dbReference type="PANTHER" id="PTHR15711:SF62">
    <property type="entry name" value="GTPASE-ACTIVATING RAP_RAN-GAP DOMAIN-LIKE PROTEIN 3"/>
    <property type="match status" value="1"/>
</dbReference>
<dbReference type="SMART" id="SM00036">
    <property type="entry name" value="CNH"/>
    <property type="match status" value="1"/>
</dbReference>
<sequence length="963" mass="108533">MKLVSRLRGDKNKRLDDEKPPVIPVGGRDRSRSLCVERLTSLLRPGYDPATLAARDLNLHALQRRRASSAISSSNDLISRRGVFSRRHYGSVELLPQVEINGQEVNGRRFRVENGDSLGEKEEIFGSPSTPVLENPEYQTRWYFKYFLGKLHQNYVGVDTEKMPFFLSVVLTDANSQCVPQYRAILWKKTGAQKISLPYTLNKPMTVKQILCNFPNMEKLEKGPKEIFTPDIQKDLLLLEEQEGSVNFKFGVLYTKPAQLSDDEMLSNETGSDEFNQFIALLGDKVRLKGWDKYRGGLDVKGDMTGRHSVYTIYEGHEIMFHVSTLLPYSKDNRQQVERKRHIGNDIVNVVYVDGGPAQMIHFNPSFIKSQFTHVFALVSYCSEEHCYRLNVYSEESVPLFGPSLPCPPTFKISEEFREFLIVKLINGEKAAFNTPTFAQKRERTLDMLIKDLCSEHMSEASRGTGHMTMLNRRAFSDVLADPPRGSRRKEEARQVEFVRIGQALKLDTIVKGDAPTSLATTGLFKRAPWEPHCFYPDFNHEIICGDSWSESRLILATDAGVYVVEDGVSHKQIFDKSVVVKQLHVVEAHGILLLRADKGRDSKIHVFRLSDFDGDVVGNDTVLKTRSDLKEHRLERTRGCTMYAISRPGGSHLRMVVSLGKKILIMQWRHSAAWTAWCPASDTDTVEGFQYLKEIQVSETPSIITLVDSSLAGSSGGTVDNMVCIGYRQQFDVINERTGDVNHLFAVQEGTRGHLVAAVDLYEDEEPELLLCYNNTCHFQKILDNNGGNEFDFHWNTIPTAIVCAFPYILAFTSDSMEIRLIINGNLVQTMAMPKLTLICSKNDIFFATTAPEFFQSKTERLQVDHRVDRDPSLSPPSSPHLSPEARPFRLYRIPLHALSGLVAPCDRRCPTPSPEPPDPPGTIPDPPDRVPKPCLLAEPSRGLSRSCSSSPTPQPFISSSK</sequence>
<accession>A0A1B6CQF3</accession>
<feature type="region of interest" description="Disordered" evidence="4">
    <location>
        <begin position="1"/>
        <end position="26"/>
    </location>
</feature>
<reference evidence="7" key="1">
    <citation type="submission" date="2015-12" db="EMBL/GenBank/DDBJ databases">
        <title>De novo transcriptome assembly of four potential Pierce s Disease insect vectors from Arizona vineyards.</title>
        <authorList>
            <person name="Tassone E.E."/>
        </authorList>
    </citation>
    <scope>NUCLEOTIDE SEQUENCE</scope>
</reference>
<evidence type="ECO:0000256" key="1">
    <source>
        <dbReference type="ARBA" id="ARBA00022468"/>
    </source>
</evidence>
<comment type="similarity">
    <text evidence="2">Belongs to the GARNL3 family.</text>
</comment>
<dbReference type="InterPro" id="IPR001180">
    <property type="entry name" value="CNH_dom"/>
</dbReference>
<dbReference type="PROSITE" id="PS50219">
    <property type="entry name" value="CNH"/>
    <property type="match status" value="1"/>
</dbReference>
<dbReference type="InterPro" id="IPR000331">
    <property type="entry name" value="Rap/Ran_GAP_dom"/>
</dbReference>
<evidence type="ECO:0000313" key="7">
    <source>
        <dbReference type="EMBL" id="JAS15759.1"/>
    </source>
</evidence>
<organism evidence="7">
    <name type="scientific">Clastoptera arizonana</name>
    <name type="common">Arizona spittle bug</name>
    <dbReference type="NCBI Taxonomy" id="38151"/>
    <lineage>
        <taxon>Eukaryota</taxon>
        <taxon>Metazoa</taxon>
        <taxon>Ecdysozoa</taxon>
        <taxon>Arthropoda</taxon>
        <taxon>Hexapoda</taxon>
        <taxon>Insecta</taxon>
        <taxon>Pterygota</taxon>
        <taxon>Neoptera</taxon>
        <taxon>Paraneoptera</taxon>
        <taxon>Hemiptera</taxon>
        <taxon>Auchenorrhyncha</taxon>
        <taxon>Cercopoidea</taxon>
        <taxon>Clastopteridae</taxon>
        <taxon>Clastoptera</taxon>
    </lineage>
</organism>
<dbReference type="InterPro" id="IPR050989">
    <property type="entry name" value="Rap1_Ran_GAP"/>
</dbReference>
<feature type="region of interest" description="Disordered" evidence="4">
    <location>
        <begin position="908"/>
        <end position="963"/>
    </location>
</feature>
<feature type="domain" description="CNH" evidence="6">
    <location>
        <begin position="540"/>
        <end position="847"/>
    </location>
</feature>
<dbReference type="GO" id="GO:0051056">
    <property type="term" value="P:regulation of small GTPase mediated signal transduction"/>
    <property type="evidence" value="ECO:0007669"/>
    <property type="project" value="InterPro"/>
</dbReference>
<feature type="compositionally biased region" description="Pro residues" evidence="4">
    <location>
        <begin position="913"/>
        <end position="927"/>
    </location>
</feature>
<keyword evidence="1" id="KW-0343">GTPase activation</keyword>
<evidence type="ECO:0000259" key="6">
    <source>
        <dbReference type="PROSITE" id="PS50219"/>
    </source>
</evidence>
<name>A0A1B6CQF3_9HEMI</name>
<dbReference type="PROSITE" id="PS50085">
    <property type="entry name" value="RAPGAP"/>
    <property type="match status" value="1"/>
</dbReference>